<dbReference type="Proteomes" id="UP000324897">
    <property type="component" value="Chromosome 5"/>
</dbReference>
<comment type="caution">
    <text evidence="3">The sequence shown here is derived from an EMBL/GenBank/DDBJ whole genome shotgun (WGS) entry which is preliminary data.</text>
</comment>
<evidence type="ECO:0000256" key="1">
    <source>
        <dbReference type="SAM" id="MobiDB-lite"/>
    </source>
</evidence>
<feature type="compositionally biased region" description="Low complexity" evidence="1">
    <location>
        <begin position="92"/>
        <end position="106"/>
    </location>
</feature>
<proteinExistence type="predicted"/>
<evidence type="ECO:0000313" key="4">
    <source>
        <dbReference type="Proteomes" id="UP000324897"/>
    </source>
</evidence>
<dbReference type="SUPFAM" id="SSF55729">
    <property type="entry name" value="Acyl-CoA N-acyltransferases (Nat)"/>
    <property type="match status" value="1"/>
</dbReference>
<dbReference type="InterPro" id="IPR000182">
    <property type="entry name" value="GNAT_dom"/>
</dbReference>
<evidence type="ECO:0000313" key="3">
    <source>
        <dbReference type="EMBL" id="TVU44856.1"/>
    </source>
</evidence>
<dbReference type="Gene3D" id="3.40.630.30">
    <property type="match status" value="1"/>
</dbReference>
<organism evidence="3 4">
    <name type="scientific">Eragrostis curvula</name>
    <name type="common">weeping love grass</name>
    <dbReference type="NCBI Taxonomy" id="38414"/>
    <lineage>
        <taxon>Eukaryota</taxon>
        <taxon>Viridiplantae</taxon>
        <taxon>Streptophyta</taxon>
        <taxon>Embryophyta</taxon>
        <taxon>Tracheophyta</taxon>
        <taxon>Spermatophyta</taxon>
        <taxon>Magnoliopsida</taxon>
        <taxon>Liliopsida</taxon>
        <taxon>Poales</taxon>
        <taxon>Poaceae</taxon>
        <taxon>PACMAD clade</taxon>
        <taxon>Chloridoideae</taxon>
        <taxon>Eragrostideae</taxon>
        <taxon>Eragrostidinae</taxon>
        <taxon>Eragrostis</taxon>
    </lineage>
</organism>
<feature type="domain" description="N-acetyltransferase" evidence="2">
    <location>
        <begin position="63"/>
        <end position="229"/>
    </location>
</feature>
<protein>
    <recommendedName>
        <fullName evidence="2">N-acetyltransferase domain-containing protein</fullName>
    </recommendedName>
</protein>
<feature type="region of interest" description="Disordered" evidence="1">
    <location>
        <begin position="87"/>
        <end position="120"/>
    </location>
</feature>
<dbReference type="PROSITE" id="PS51186">
    <property type="entry name" value="GNAT"/>
    <property type="match status" value="1"/>
</dbReference>
<name>A0A5J9WA32_9POAL</name>
<dbReference type="PANTHER" id="PTHR47370">
    <property type="entry name" value="ACYL-COA N-ACYLTRANSFERASES (NAT) SUPERFAMILY PROTEIN"/>
    <property type="match status" value="1"/>
</dbReference>
<dbReference type="CDD" id="cd04301">
    <property type="entry name" value="NAT_SF"/>
    <property type="match status" value="1"/>
</dbReference>
<dbReference type="Pfam" id="PF00583">
    <property type="entry name" value="Acetyltransf_1"/>
    <property type="match status" value="1"/>
</dbReference>
<evidence type="ECO:0000259" key="2">
    <source>
        <dbReference type="PROSITE" id="PS51186"/>
    </source>
</evidence>
<reference evidence="3 4" key="1">
    <citation type="journal article" date="2019" name="Sci. Rep.">
        <title>A high-quality genome of Eragrostis curvula grass provides insights into Poaceae evolution and supports new strategies to enhance forage quality.</title>
        <authorList>
            <person name="Carballo J."/>
            <person name="Santos B.A.C.M."/>
            <person name="Zappacosta D."/>
            <person name="Garbus I."/>
            <person name="Selva J.P."/>
            <person name="Gallo C.A."/>
            <person name="Diaz A."/>
            <person name="Albertini E."/>
            <person name="Caccamo M."/>
            <person name="Echenique V."/>
        </authorList>
    </citation>
    <scope>NUCLEOTIDE SEQUENCE [LARGE SCALE GENOMIC DNA]</scope>
    <source>
        <strain evidence="4">cv. Victoria</strain>
        <tissue evidence="3">Leaf</tissue>
    </source>
</reference>
<gene>
    <name evidence="3" type="ORF">EJB05_04317</name>
</gene>
<accession>A0A5J9WA32</accession>
<dbReference type="InterPro" id="IPR052810">
    <property type="entry name" value="Plant_NAT"/>
</dbReference>
<dbReference type="InterPro" id="IPR016181">
    <property type="entry name" value="Acyl_CoA_acyltransferase"/>
</dbReference>
<dbReference type="Gramene" id="TVU44856">
    <property type="protein sequence ID" value="TVU44856"/>
    <property type="gene ID" value="EJB05_04317"/>
</dbReference>
<dbReference type="AlphaFoldDB" id="A0A5J9WA32"/>
<dbReference type="OrthoDB" id="41532at2759"/>
<sequence>MVEAAAMAAAVVVREYDVGRDRAGVEEVERACEVGSNGTGKMCLFTDLLGDPLCRIRNSPAFLMLSQVRCAAAAGFDHSLDRSIGPSQPTYHLSSAPSHHASLPPSCVAEETSPGGSGAANGGTEIAGLVRGCVKSVVSGATPAKDPIYTKVGYVLGLRVSPRHRRKGVGKKLVDRLEEWFWQMGAEYSYMATEQDNEASVRLFTGRCGYSKFRTPSVLVHPVFNHTLEPSRSASIVRLDPRDAELLYRWHFANVEFFPNDIDAVLSNALSLGTFLAVPAGTPWRGVEAFMDAPPSSWAAVSVWNCMDAFRLEVRGAPRLMRAAAGATRLVDRAAPWLKIPSIPNLFAPFGLYFLYGLGGAGPDAARLVRALCRHAHNMARRGGCGVVATEVGSCDPVRDGVPRWERLGAEDLWCIKRLQDGYGEGPLGDWTKAPARQSIFIDPREF</sequence>
<keyword evidence="4" id="KW-1185">Reference proteome</keyword>
<dbReference type="GO" id="GO:0016747">
    <property type="term" value="F:acyltransferase activity, transferring groups other than amino-acyl groups"/>
    <property type="evidence" value="ECO:0007669"/>
    <property type="project" value="InterPro"/>
</dbReference>
<dbReference type="EMBL" id="RWGY01000004">
    <property type="protein sequence ID" value="TVU44856.1"/>
    <property type="molecule type" value="Genomic_DNA"/>
</dbReference>
<dbReference type="PANTHER" id="PTHR47370:SF10">
    <property type="entry name" value="N-ACETYLTRANSFERASE HLS1-RELATED"/>
    <property type="match status" value="1"/>
</dbReference>